<dbReference type="AlphaFoldDB" id="A0AAF0YG21"/>
<evidence type="ECO:0000313" key="4">
    <source>
        <dbReference type="Proteomes" id="UP000827549"/>
    </source>
</evidence>
<name>A0AAF0YG21_9TREE</name>
<dbReference type="Gene3D" id="1.20.1050.10">
    <property type="match status" value="2"/>
</dbReference>
<dbReference type="InterPro" id="IPR036249">
    <property type="entry name" value="Thioredoxin-like_sf"/>
</dbReference>
<dbReference type="PROSITE" id="PS50404">
    <property type="entry name" value="GST_NTER"/>
    <property type="match status" value="2"/>
</dbReference>
<dbReference type="Proteomes" id="UP000827549">
    <property type="component" value="Chromosome 6"/>
</dbReference>
<dbReference type="PANTHER" id="PTHR44051:SF9">
    <property type="entry name" value="GLUTATHIONE S-TRANSFERASE 1"/>
    <property type="match status" value="1"/>
</dbReference>
<evidence type="ECO:0000256" key="1">
    <source>
        <dbReference type="ARBA" id="ARBA00007409"/>
    </source>
</evidence>
<accession>A0AAF0YG21</accession>
<organism evidence="3 4">
    <name type="scientific">Vanrija pseudolonga</name>
    <dbReference type="NCBI Taxonomy" id="143232"/>
    <lineage>
        <taxon>Eukaryota</taxon>
        <taxon>Fungi</taxon>
        <taxon>Dikarya</taxon>
        <taxon>Basidiomycota</taxon>
        <taxon>Agaricomycotina</taxon>
        <taxon>Tremellomycetes</taxon>
        <taxon>Trichosporonales</taxon>
        <taxon>Trichosporonaceae</taxon>
        <taxon>Vanrija</taxon>
    </lineage>
</organism>
<dbReference type="Gene3D" id="3.40.30.10">
    <property type="entry name" value="Glutaredoxin"/>
    <property type="match status" value="2"/>
</dbReference>
<dbReference type="InterPro" id="IPR004045">
    <property type="entry name" value="Glutathione_S-Trfase_N"/>
</dbReference>
<dbReference type="RefSeq" id="XP_062630390.1">
    <property type="nucleotide sequence ID" value="XM_062774406.1"/>
</dbReference>
<dbReference type="PANTHER" id="PTHR44051">
    <property type="entry name" value="GLUTATHIONE S-TRANSFERASE-RELATED"/>
    <property type="match status" value="1"/>
</dbReference>
<proteinExistence type="inferred from homology"/>
<dbReference type="InterPro" id="IPR040079">
    <property type="entry name" value="Glutathione_S-Trfase"/>
</dbReference>
<feature type="domain" description="GST N-terminal" evidence="2">
    <location>
        <begin position="2"/>
        <end position="83"/>
    </location>
</feature>
<dbReference type="InterPro" id="IPR036282">
    <property type="entry name" value="Glutathione-S-Trfase_C_sf"/>
</dbReference>
<sequence length="468" mass="50918">MPSKPLLHYLHPSRGERIVWLLEELGVDYDLSVHLRARSGWAEKTLNEVSSLGKSPALEIDGKLLTESGFITYYLLKHFSSPNVEASPSDASVFWSHFAEGTLLLWSQPTVVLGGGARAFAKNESTKAGALALAGWYTSEAGRTIAPALQQAEEFLGEHEWFSGGDKPGQGDFMMGYALDQLARGGQLPIGPKTKAYIAKMKARPAFVRGMARATAAAGERGGTRAPLLTHIAMAKLTLHYLHPSRGERIVWLLEELGLEYELVTHLRTEQGWAGESLKAISPMGKSPVLEVDGKKLTESGYITHYLLTRHSSPSAEAPPGDDSVFWAHYAEGTLQLWLQPAFMVAKGVEGFKKVAWYKMLPGMKMGAGAFGGWFAGVADTNIAAALGEVEEYLVANEWFSGTDKPGQGDFMMGYSLDALVNGNRKGQYDVGPATRAWVARMRARDAYKRGQERIAAGVAAAEKEQKA</sequence>
<dbReference type="SUPFAM" id="SSF52833">
    <property type="entry name" value="Thioredoxin-like"/>
    <property type="match status" value="2"/>
</dbReference>
<gene>
    <name evidence="3" type="primary">gst3_2</name>
    <name evidence="3" type="ORF">LOC62_06G007886</name>
</gene>
<feature type="domain" description="GST N-terminal" evidence="2">
    <location>
        <begin position="234"/>
        <end position="315"/>
    </location>
</feature>
<keyword evidence="4" id="KW-1185">Reference proteome</keyword>
<dbReference type="EMBL" id="CP086719">
    <property type="protein sequence ID" value="WOO84364.1"/>
    <property type="molecule type" value="Genomic_DNA"/>
</dbReference>
<protein>
    <submittedName>
        <fullName evidence="3">Glutathione S-transferase 3</fullName>
    </submittedName>
</protein>
<evidence type="ECO:0000259" key="2">
    <source>
        <dbReference type="PROSITE" id="PS50404"/>
    </source>
</evidence>
<dbReference type="Pfam" id="PF02798">
    <property type="entry name" value="GST_N"/>
    <property type="match status" value="2"/>
</dbReference>
<comment type="similarity">
    <text evidence="1">Belongs to the GST superfamily.</text>
</comment>
<dbReference type="GeneID" id="87811056"/>
<dbReference type="SFLD" id="SFLDS00019">
    <property type="entry name" value="Glutathione_Transferase_(cytos"/>
    <property type="match status" value="2"/>
</dbReference>
<dbReference type="SUPFAM" id="SSF47616">
    <property type="entry name" value="GST C-terminal domain-like"/>
    <property type="match status" value="2"/>
</dbReference>
<dbReference type="CDD" id="cd03046">
    <property type="entry name" value="GST_N_GTT1_like"/>
    <property type="match status" value="2"/>
</dbReference>
<reference evidence="3" key="1">
    <citation type="submission" date="2023-10" db="EMBL/GenBank/DDBJ databases">
        <authorList>
            <person name="Noh H."/>
        </authorList>
    </citation>
    <scope>NUCLEOTIDE SEQUENCE</scope>
    <source>
        <strain evidence="3">DUCC4014</strain>
    </source>
</reference>
<evidence type="ECO:0000313" key="3">
    <source>
        <dbReference type="EMBL" id="WOO84364.1"/>
    </source>
</evidence>